<name>M8BTP7_AEGTA</name>
<feature type="compositionally biased region" description="Basic and acidic residues" evidence="1">
    <location>
        <begin position="9"/>
        <end position="27"/>
    </location>
</feature>
<evidence type="ECO:0000313" key="2">
    <source>
        <dbReference type="EnsemblPlants" id="EMT25183"/>
    </source>
</evidence>
<proteinExistence type="predicted"/>
<evidence type="ECO:0000256" key="1">
    <source>
        <dbReference type="SAM" id="MobiDB-lite"/>
    </source>
</evidence>
<dbReference type="AlphaFoldDB" id="M8BTP7"/>
<reference evidence="2" key="1">
    <citation type="submission" date="2015-06" db="UniProtKB">
        <authorList>
            <consortium name="EnsemblPlants"/>
        </authorList>
    </citation>
    <scope>IDENTIFICATION</scope>
</reference>
<feature type="compositionally biased region" description="Basic and acidic residues" evidence="1">
    <location>
        <begin position="77"/>
        <end position="96"/>
    </location>
</feature>
<dbReference type="EnsemblPlants" id="EMT25183">
    <property type="protein sequence ID" value="EMT25183"/>
    <property type="gene ID" value="F775_21705"/>
</dbReference>
<sequence>MGPCRANVRRQEAATARGREKDEEYGHNKGMARLEAYNEGTRDRALLFKAAVGDGLLFFKAITCGHALLRVAGPLVEPEREDNTGSAKDRAPEKGA</sequence>
<organism evidence="2">
    <name type="scientific">Aegilops tauschii</name>
    <name type="common">Tausch's goatgrass</name>
    <name type="synonym">Aegilops squarrosa</name>
    <dbReference type="NCBI Taxonomy" id="37682"/>
    <lineage>
        <taxon>Eukaryota</taxon>
        <taxon>Viridiplantae</taxon>
        <taxon>Streptophyta</taxon>
        <taxon>Embryophyta</taxon>
        <taxon>Tracheophyta</taxon>
        <taxon>Spermatophyta</taxon>
        <taxon>Magnoliopsida</taxon>
        <taxon>Liliopsida</taxon>
        <taxon>Poales</taxon>
        <taxon>Poaceae</taxon>
        <taxon>BOP clade</taxon>
        <taxon>Pooideae</taxon>
        <taxon>Triticodae</taxon>
        <taxon>Triticeae</taxon>
        <taxon>Triticinae</taxon>
        <taxon>Aegilops</taxon>
    </lineage>
</organism>
<feature type="region of interest" description="Disordered" evidence="1">
    <location>
        <begin position="1"/>
        <end position="27"/>
    </location>
</feature>
<accession>M8BTP7</accession>
<feature type="region of interest" description="Disordered" evidence="1">
    <location>
        <begin position="75"/>
        <end position="96"/>
    </location>
</feature>
<protein>
    <submittedName>
        <fullName evidence="2">Uncharacterized protein</fullName>
    </submittedName>
</protein>